<evidence type="ECO:0000256" key="5">
    <source>
        <dbReference type="ARBA" id="ARBA00022989"/>
    </source>
</evidence>
<dbReference type="Proteomes" id="UP001497623">
    <property type="component" value="Unassembled WGS sequence"/>
</dbReference>
<evidence type="ECO:0000313" key="10">
    <source>
        <dbReference type="EMBL" id="CAL4102190.1"/>
    </source>
</evidence>
<dbReference type="SUPFAM" id="SSF52540">
    <property type="entry name" value="P-loop containing nucleoside triphosphate hydrolases"/>
    <property type="match status" value="1"/>
</dbReference>
<dbReference type="GO" id="GO:0016051">
    <property type="term" value="P:carbohydrate biosynthetic process"/>
    <property type="evidence" value="ECO:0007669"/>
    <property type="project" value="InterPro"/>
</dbReference>
<evidence type="ECO:0000256" key="9">
    <source>
        <dbReference type="RuleBase" id="RU364020"/>
    </source>
</evidence>
<keyword evidence="9" id="KW-0119">Carbohydrate metabolism</keyword>
<keyword evidence="8 9" id="KW-0325">Glycoprotein</keyword>
<evidence type="ECO:0000313" key="11">
    <source>
        <dbReference type="Proteomes" id="UP001497623"/>
    </source>
</evidence>
<name>A0AAV2QUB4_MEGNR</name>
<feature type="transmembrane region" description="Helical" evidence="9">
    <location>
        <begin position="7"/>
        <end position="24"/>
    </location>
</feature>
<dbReference type="EC" id="2.8.2.-" evidence="9"/>
<dbReference type="Pfam" id="PF03567">
    <property type="entry name" value="Sulfotransfer_2"/>
    <property type="match status" value="1"/>
</dbReference>
<comment type="similarity">
    <text evidence="2 9">Belongs to the sulfotransferase 2 family.</text>
</comment>
<reference evidence="10 11" key="1">
    <citation type="submission" date="2024-05" db="EMBL/GenBank/DDBJ databases">
        <authorList>
            <person name="Wallberg A."/>
        </authorList>
    </citation>
    <scope>NUCLEOTIDE SEQUENCE [LARGE SCALE GENOMIC DNA]</scope>
</reference>
<dbReference type="PANTHER" id="PTHR12137:SF54">
    <property type="entry name" value="CARBOHYDRATE SULFOTRANSFERASE"/>
    <property type="match status" value="1"/>
</dbReference>
<keyword evidence="4 9" id="KW-0812">Transmembrane</keyword>
<evidence type="ECO:0000256" key="2">
    <source>
        <dbReference type="ARBA" id="ARBA00006339"/>
    </source>
</evidence>
<dbReference type="PANTHER" id="PTHR12137">
    <property type="entry name" value="CARBOHYDRATE SULFOTRANSFERASE"/>
    <property type="match status" value="1"/>
</dbReference>
<dbReference type="InterPro" id="IPR027417">
    <property type="entry name" value="P-loop_NTPase"/>
</dbReference>
<gene>
    <name evidence="10" type="ORF">MNOR_LOCUS17195</name>
</gene>
<organism evidence="10 11">
    <name type="scientific">Meganyctiphanes norvegica</name>
    <name type="common">Northern krill</name>
    <name type="synonym">Thysanopoda norvegica</name>
    <dbReference type="NCBI Taxonomy" id="48144"/>
    <lineage>
        <taxon>Eukaryota</taxon>
        <taxon>Metazoa</taxon>
        <taxon>Ecdysozoa</taxon>
        <taxon>Arthropoda</taxon>
        <taxon>Crustacea</taxon>
        <taxon>Multicrustacea</taxon>
        <taxon>Malacostraca</taxon>
        <taxon>Eumalacostraca</taxon>
        <taxon>Eucarida</taxon>
        <taxon>Euphausiacea</taxon>
        <taxon>Euphausiidae</taxon>
        <taxon>Meganyctiphanes</taxon>
    </lineage>
</organism>
<evidence type="ECO:0000256" key="3">
    <source>
        <dbReference type="ARBA" id="ARBA00022679"/>
    </source>
</evidence>
<comment type="subcellular location">
    <subcellularLocation>
        <location evidence="1 9">Golgi apparatus membrane</location>
        <topology evidence="1 9">Single-pass type II membrane protein</topology>
    </subcellularLocation>
</comment>
<keyword evidence="9" id="KW-0735">Signal-anchor</keyword>
<keyword evidence="11" id="KW-1185">Reference proteome</keyword>
<keyword evidence="6 9" id="KW-0333">Golgi apparatus</keyword>
<dbReference type="InterPro" id="IPR005331">
    <property type="entry name" value="Sulfotransferase"/>
</dbReference>
<evidence type="ECO:0000256" key="8">
    <source>
        <dbReference type="ARBA" id="ARBA00023180"/>
    </source>
</evidence>
<dbReference type="AlphaFoldDB" id="A0AAV2QUB4"/>
<keyword evidence="7 9" id="KW-0472">Membrane</keyword>
<comment type="caution">
    <text evidence="10">The sequence shown here is derived from an EMBL/GenBank/DDBJ whole genome shotgun (WGS) entry which is preliminary data.</text>
</comment>
<keyword evidence="3 9" id="KW-0808">Transferase</keyword>
<accession>A0AAV2QUB4</accession>
<evidence type="ECO:0000256" key="6">
    <source>
        <dbReference type="ARBA" id="ARBA00023034"/>
    </source>
</evidence>
<dbReference type="GO" id="GO:0008146">
    <property type="term" value="F:sulfotransferase activity"/>
    <property type="evidence" value="ECO:0007669"/>
    <property type="project" value="InterPro"/>
</dbReference>
<evidence type="ECO:0000256" key="4">
    <source>
        <dbReference type="ARBA" id="ARBA00022692"/>
    </source>
</evidence>
<keyword evidence="5 9" id="KW-1133">Transmembrane helix</keyword>
<evidence type="ECO:0000256" key="7">
    <source>
        <dbReference type="ARBA" id="ARBA00023136"/>
    </source>
</evidence>
<protein>
    <recommendedName>
        <fullName evidence="9">Carbohydrate sulfotransferase</fullName>
        <ecNumber evidence="9">2.8.2.-</ecNumber>
    </recommendedName>
</protein>
<proteinExistence type="inferred from homology"/>
<sequence>MHQGAKWPLLASMAIFMVVTMWVSNNGQQIIVNSEAIPEENLLSVIVKKPVLVQRSLTPKEITSNWKKTQQHRRRDLKQVCSGLSNSSMTQDYLYHNQKLLSHLLVDHKYRAVYCYIPKVACTNWKKLWLQMKNITYKTSTEAHSKSAYLRMNIRKIKSKEYWYVMKTYKKFMIVRNPIERLVSAYRNKFEHSYNESIFWKMSINIMQHYRKWTDVPINATLVTFKEFVQFLIDSVTQGEDLNEHWKSYEGLCHPCAIQYDYIGRYESLSEDSNQILRELKVPSNLQFPEFRPKNTLTLVQQYLDTLHPQQRKELYRIYKRDYLLFKYQQISAL</sequence>
<dbReference type="GO" id="GO:0000139">
    <property type="term" value="C:Golgi membrane"/>
    <property type="evidence" value="ECO:0007669"/>
    <property type="project" value="UniProtKB-SubCell"/>
</dbReference>
<evidence type="ECO:0000256" key="1">
    <source>
        <dbReference type="ARBA" id="ARBA00004323"/>
    </source>
</evidence>
<dbReference type="InterPro" id="IPR018011">
    <property type="entry name" value="Carb_sulfotrans_8-10"/>
</dbReference>
<dbReference type="EMBL" id="CAXKWB010011686">
    <property type="protein sequence ID" value="CAL4102190.1"/>
    <property type="molecule type" value="Genomic_DNA"/>
</dbReference>